<dbReference type="AlphaFoldDB" id="A0A6G1F1P4"/>
<dbReference type="PANTHER" id="PTHR36072">
    <property type="entry name" value="OS01G0541600 PROTEIN"/>
    <property type="match status" value="1"/>
</dbReference>
<reference evidence="2 3" key="1">
    <citation type="submission" date="2019-11" db="EMBL/GenBank/DDBJ databases">
        <title>Whole genome sequence of Oryza granulata.</title>
        <authorList>
            <person name="Li W."/>
        </authorList>
    </citation>
    <scope>NUCLEOTIDE SEQUENCE [LARGE SCALE GENOMIC DNA]</scope>
    <source>
        <strain evidence="3">cv. Menghai</strain>
        <tissue evidence="2">Leaf</tissue>
    </source>
</reference>
<dbReference type="Gene3D" id="6.20.50.20">
    <property type="match status" value="1"/>
</dbReference>
<organism evidence="2 3">
    <name type="scientific">Oryza meyeriana var. granulata</name>
    <dbReference type="NCBI Taxonomy" id="110450"/>
    <lineage>
        <taxon>Eukaryota</taxon>
        <taxon>Viridiplantae</taxon>
        <taxon>Streptophyta</taxon>
        <taxon>Embryophyta</taxon>
        <taxon>Tracheophyta</taxon>
        <taxon>Spermatophyta</taxon>
        <taxon>Magnoliopsida</taxon>
        <taxon>Liliopsida</taxon>
        <taxon>Poales</taxon>
        <taxon>Poaceae</taxon>
        <taxon>BOP clade</taxon>
        <taxon>Oryzoideae</taxon>
        <taxon>Oryzeae</taxon>
        <taxon>Oryzinae</taxon>
        <taxon>Oryza</taxon>
        <taxon>Oryza meyeriana</taxon>
    </lineage>
</organism>
<feature type="compositionally biased region" description="Basic and acidic residues" evidence="1">
    <location>
        <begin position="27"/>
        <end position="36"/>
    </location>
</feature>
<dbReference type="InterPro" id="IPR007175">
    <property type="entry name" value="Rpr2/Snm1/Rpp21"/>
</dbReference>
<dbReference type="GO" id="GO:0006396">
    <property type="term" value="P:RNA processing"/>
    <property type="evidence" value="ECO:0007669"/>
    <property type="project" value="InterPro"/>
</dbReference>
<proteinExistence type="predicted"/>
<dbReference type="Proteomes" id="UP000479710">
    <property type="component" value="Unassembled WGS sequence"/>
</dbReference>
<dbReference type="OrthoDB" id="655446at2759"/>
<evidence type="ECO:0000256" key="1">
    <source>
        <dbReference type="SAM" id="MobiDB-lite"/>
    </source>
</evidence>
<dbReference type="EMBL" id="SPHZ02000002">
    <property type="protein sequence ID" value="KAF0930804.1"/>
    <property type="molecule type" value="Genomic_DNA"/>
</dbReference>
<evidence type="ECO:0000313" key="2">
    <source>
        <dbReference type="EMBL" id="KAF0930804.1"/>
    </source>
</evidence>
<evidence type="ECO:0000313" key="3">
    <source>
        <dbReference type="Proteomes" id="UP000479710"/>
    </source>
</evidence>
<sequence>MGKKRGSHSHGPWAAAVPRTGSQAVSLREESSGKTRADAASLLRVQHLQRLAAWAGGEAGVGPVGALLGRRLAANAEAAGIPVGASTFQCQRCETVLQPGFNCTIRIKNNKRKARRRKKLTSC</sequence>
<feature type="region of interest" description="Disordered" evidence="1">
    <location>
        <begin position="1"/>
        <end position="36"/>
    </location>
</feature>
<comment type="caution">
    <text evidence="2">The sequence shown here is derived from an EMBL/GenBank/DDBJ whole genome shotgun (WGS) entry which is preliminary data.</text>
</comment>
<protein>
    <submittedName>
        <fullName evidence="2">Uncharacterized protein</fullName>
    </submittedName>
</protein>
<name>A0A6G1F1P4_9ORYZ</name>
<dbReference type="Pfam" id="PF04032">
    <property type="entry name" value="Rpr2"/>
    <property type="match status" value="1"/>
</dbReference>
<dbReference type="PANTHER" id="PTHR36072:SF2">
    <property type="entry name" value="OS01G0531000 PROTEIN"/>
    <property type="match status" value="1"/>
</dbReference>
<accession>A0A6G1F1P4</accession>
<keyword evidence="3" id="KW-1185">Reference proteome</keyword>
<gene>
    <name evidence="2" type="ORF">E2562_035279</name>
</gene>